<keyword evidence="3" id="KW-1185">Reference proteome</keyword>
<feature type="domain" description="Calcineurin-like phosphoesterase" evidence="1">
    <location>
        <begin position="6"/>
        <end position="212"/>
    </location>
</feature>
<evidence type="ECO:0000259" key="1">
    <source>
        <dbReference type="Pfam" id="PF00149"/>
    </source>
</evidence>
<gene>
    <name evidence="2" type="primary">pphA_1</name>
    <name evidence="2" type="ORF">LOM8899_03310</name>
</gene>
<dbReference type="GO" id="GO:0004722">
    <property type="term" value="F:protein serine/threonine phosphatase activity"/>
    <property type="evidence" value="ECO:0007669"/>
    <property type="project" value="UniProtKB-EC"/>
</dbReference>
<dbReference type="RefSeq" id="WP_093993328.1">
    <property type="nucleotide sequence ID" value="NZ_FXZK01000007.1"/>
</dbReference>
<dbReference type="InterPro" id="IPR029052">
    <property type="entry name" value="Metallo-depent_PP-like"/>
</dbReference>
<dbReference type="SUPFAM" id="SSF56300">
    <property type="entry name" value="Metallo-dependent phosphatases"/>
    <property type="match status" value="1"/>
</dbReference>
<organism evidence="2 3">
    <name type="scientific">Flavimaricola marinus</name>
    <dbReference type="NCBI Taxonomy" id="1819565"/>
    <lineage>
        <taxon>Bacteria</taxon>
        <taxon>Pseudomonadati</taxon>
        <taxon>Pseudomonadota</taxon>
        <taxon>Alphaproteobacteria</taxon>
        <taxon>Rhodobacterales</taxon>
        <taxon>Paracoccaceae</taxon>
        <taxon>Flavimaricola</taxon>
    </lineage>
</organism>
<dbReference type="GO" id="GO:0008803">
    <property type="term" value="F:bis(5'-nucleosyl)-tetraphosphatase (symmetrical) activity"/>
    <property type="evidence" value="ECO:0007669"/>
    <property type="project" value="TreeGrafter"/>
</dbReference>
<dbReference type="Gene3D" id="3.60.21.10">
    <property type="match status" value="1"/>
</dbReference>
<evidence type="ECO:0000313" key="3">
    <source>
        <dbReference type="Proteomes" id="UP000201613"/>
    </source>
</evidence>
<dbReference type="Pfam" id="PF00149">
    <property type="entry name" value="Metallophos"/>
    <property type="match status" value="1"/>
</dbReference>
<proteinExistence type="predicted"/>
<accession>A0A238LHN8</accession>
<dbReference type="Proteomes" id="UP000201613">
    <property type="component" value="Unassembled WGS sequence"/>
</dbReference>
<dbReference type="EC" id="3.1.3.16" evidence="2"/>
<protein>
    <submittedName>
        <fullName evidence="2">Serine/threonine-protein phosphatase 1</fullName>
        <ecNumber evidence="2">3.1.3.16</ecNumber>
    </submittedName>
</protein>
<dbReference type="PANTHER" id="PTHR42850">
    <property type="entry name" value="METALLOPHOSPHOESTERASE"/>
    <property type="match status" value="1"/>
</dbReference>
<dbReference type="InterPro" id="IPR004843">
    <property type="entry name" value="Calcineurin-like_PHP"/>
</dbReference>
<evidence type="ECO:0000313" key="2">
    <source>
        <dbReference type="EMBL" id="SMY09148.1"/>
    </source>
</evidence>
<dbReference type="EMBL" id="FXZK01000007">
    <property type="protein sequence ID" value="SMY09148.1"/>
    <property type="molecule type" value="Genomic_DNA"/>
</dbReference>
<dbReference type="GO" id="GO:0110154">
    <property type="term" value="P:RNA decapping"/>
    <property type="evidence" value="ECO:0007669"/>
    <property type="project" value="TreeGrafter"/>
</dbReference>
<dbReference type="CDD" id="cd00144">
    <property type="entry name" value="MPP_PPP_family"/>
    <property type="match status" value="1"/>
</dbReference>
<dbReference type="AlphaFoldDB" id="A0A238LHN8"/>
<name>A0A238LHN8_9RHOB</name>
<dbReference type="OrthoDB" id="9807890at2"/>
<dbReference type="PANTHER" id="PTHR42850:SF4">
    <property type="entry name" value="ZINC-DEPENDENT ENDOPOLYPHOSPHATASE"/>
    <property type="match status" value="1"/>
</dbReference>
<dbReference type="GO" id="GO:0005737">
    <property type="term" value="C:cytoplasm"/>
    <property type="evidence" value="ECO:0007669"/>
    <property type="project" value="TreeGrafter"/>
</dbReference>
<keyword evidence="2" id="KW-0378">Hydrolase</keyword>
<reference evidence="2 3" key="1">
    <citation type="submission" date="2017-05" db="EMBL/GenBank/DDBJ databases">
        <authorList>
            <person name="Song R."/>
            <person name="Chenine A.L."/>
            <person name="Ruprecht R.M."/>
        </authorList>
    </citation>
    <scope>NUCLEOTIDE SEQUENCE [LARGE SCALE GENOMIC DNA]</scope>
    <source>
        <strain evidence="2 3">CECT 8899</strain>
    </source>
</reference>
<dbReference type="InterPro" id="IPR050126">
    <property type="entry name" value="Ap4A_hydrolase"/>
</dbReference>
<sequence>MPEPDRLYAIGDIHGQLDLLRGVHDLIAADRQQTGDWTAPVVHLGDLVDRGPDSAGVIDFLLAGPAKGGPWVTIKGNHDYMFSLFMCDPPRHDPSLRSDLSWLHPRLGGMTTLASYGIADTEARTPDDLHREATARVPASHLAFLRELELTFSGAGAFCVHAGVRPGVALDAQEPSDLMWIRREFHDHTESFGPLIVHGHTPVDQAVHYGNRLNLDTGAAYGGPLTVAVIESGKVALLTPDGRRALPADPRSTPD</sequence>